<evidence type="ECO:0000259" key="5">
    <source>
        <dbReference type="PROSITE" id="PS50043"/>
    </source>
</evidence>
<dbReference type="OrthoDB" id="9796655at2"/>
<dbReference type="GO" id="GO:0000160">
    <property type="term" value="P:phosphorelay signal transduction system"/>
    <property type="evidence" value="ECO:0007669"/>
    <property type="project" value="InterPro"/>
</dbReference>
<dbReference type="SMART" id="SM00421">
    <property type="entry name" value="HTH_LUXR"/>
    <property type="match status" value="1"/>
</dbReference>
<comment type="caution">
    <text evidence="7">The sequence shown here is derived from an EMBL/GenBank/DDBJ whole genome shotgun (WGS) entry which is preliminary data.</text>
</comment>
<evidence type="ECO:0000259" key="6">
    <source>
        <dbReference type="PROSITE" id="PS50110"/>
    </source>
</evidence>
<dbReference type="RefSeq" id="WP_023655745.1">
    <property type="nucleotide sequence ID" value="NZ_CAHS01000015.1"/>
</dbReference>
<dbReference type="EMBL" id="CAHS01000015">
    <property type="protein sequence ID" value="CCG87966.1"/>
    <property type="molecule type" value="Genomic_DNA"/>
</dbReference>
<dbReference type="PRINTS" id="PR00038">
    <property type="entry name" value="HTHLUXR"/>
</dbReference>
<dbReference type="STRING" id="1161919.EPIR_2603"/>
<feature type="domain" description="HTH luxR-type" evidence="5">
    <location>
        <begin position="144"/>
        <end position="210"/>
    </location>
</feature>
<dbReference type="SMART" id="SM00448">
    <property type="entry name" value="REC"/>
    <property type="match status" value="1"/>
</dbReference>
<dbReference type="Pfam" id="PF00072">
    <property type="entry name" value="Response_reg"/>
    <property type="match status" value="1"/>
</dbReference>
<name>V5ZAC1_9GAMM</name>
<evidence type="ECO:0000313" key="7">
    <source>
        <dbReference type="EMBL" id="CCG87966.1"/>
    </source>
</evidence>
<dbReference type="InterPro" id="IPR039420">
    <property type="entry name" value="WalR-like"/>
</dbReference>
<sequence length="210" mass="23198">MKEAQKCKVLIVDDHPLLRRGLHQLLAMDPRFDRIVEASDGDEALLKAHQLQPQLILLDLKMQGMSGLDTLNALRASGITSPVVVLTFSANRRDFAALLEAGAKGYLLKDSDPETLLAQIIEVAEGGVAYSPGLDTPDALDKWRHDPLAILTLREQEVLREAANGLANKQIAEILTLSEQTVKVHMRNVLRKLNVRSRVAAAVLWLKSCR</sequence>
<keyword evidence="4" id="KW-0597">Phosphoprotein</keyword>
<dbReference type="PROSITE" id="PS50110">
    <property type="entry name" value="RESPONSE_REGULATORY"/>
    <property type="match status" value="1"/>
</dbReference>
<dbReference type="InterPro" id="IPR001789">
    <property type="entry name" value="Sig_transdc_resp-reg_receiver"/>
</dbReference>
<dbReference type="InterPro" id="IPR000792">
    <property type="entry name" value="Tscrpt_reg_LuxR_C"/>
</dbReference>
<feature type="domain" description="Response regulatory" evidence="6">
    <location>
        <begin position="8"/>
        <end position="124"/>
    </location>
</feature>
<dbReference type="CDD" id="cd06170">
    <property type="entry name" value="LuxR_C_like"/>
    <property type="match status" value="1"/>
</dbReference>
<keyword evidence="1" id="KW-0805">Transcription regulation</keyword>
<evidence type="ECO:0000256" key="3">
    <source>
        <dbReference type="ARBA" id="ARBA00023163"/>
    </source>
</evidence>
<dbReference type="AlphaFoldDB" id="V5ZAC1"/>
<evidence type="ECO:0000256" key="1">
    <source>
        <dbReference type="ARBA" id="ARBA00023015"/>
    </source>
</evidence>
<keyword evidence="3" id="KW-0804">Transcription</keyword>
<dbReference type="Gene3D" id="3.40.50.2300">
    <property type="match status" value="1"/>
</dbReference>
<dbReference type="PANTHER" id="PTHR43214:SF41">
    <property type="entry name" value="NITRATE_NITRITE RESPONSE REGULATOR PROTEIN NARP"/>
    <property type="match status" value="1"/>
</dbReference>
<dbReference type="InterPro" id="IPR016032">
    <property type="entry name" value="Sig_transdc_resp-reg_C-effctor"/>
</dbReference>
<evidence type="ECO:0000256" key="2">
    <source>
        <dbReference type="ARBA" id="ARBA00023125"/>
    </source>
</evidence>
<protein>
    <submittedName>
        <fullName evidence="7">Nitrate/nitrite response regulator protein</fullName>
    </submittedName>
</protein>
<dbReference type="Pfam" id="PF00196">
    <property type="entry name" value="GerE"/>
    <property type="match status" value="1"/>
</dbReference>
<dbReference type="PANTHER" id="PTHR43214">
    <property type="entry name" value="TWO-COMPONENT RESPONSE REGULATOR"/>
    <property type="match status" value="1"/>
</dbReference>
<keyword evidence="2" id="KW-0238">DNA-binding</keyword>
<dbReference type="PROSITE" id="PS50043">
    <property type="entry name" value="HTH_LUXR_2"/>
    <property type="match status" value="1"/>
</dbReference>
<dbReference type="PROSITE" id="PS00622">
    <property type="entry name" value="HTH_LUXR_1"/>
    <property type="match status" value="1"/>
</dbReference>
<organism evidence="7 8">
    <name type="scientific">Erwinia piriflorinigrans CFBP 5888</name>
    <dbReference type="NCBI Taxonomy" id="1161919"/>
    <lineage>
        <taxon>Bacteria</taxon>
        <taxon>Pseudomonadati</taxon>
        <taxon>Pseudomonadota</taxon>
        <taxon>Gammaproteobacteria</taxon>
        <taxon>Enterobacterales</taxon>
        <taxon>Erwiniaceae</taxon>
        <taxon>Erwinia</taxon>
    </lineage>
</organism>
<dbReference type="InterPro" id="IPR011006">
    <property type="entry name" value="CheY-like_superfamily"/>
</dbReference>
<feature type="modified residue" description="4-aspartylphosphate" evidence="4">
    <location>
        <position position="59"/>
    </location>
</feature>
<gene>
    <name evidence="7" type="primary">narP</name>
    <name evidence="7" type="ORF">EPIR_2603</name>
</gene>
<dbReference type="Proteomes" id="UP000018217">
    <property type="component" value="Unassembled WGS sequence"/>
</dbReference>
<proteinExistence type="predicted"/>
<accession>V5ZAC1</accession>
<evidence type="ECO:0000313" key="8">
    <source>
        <dbReference type="Proteomes" id="UP000018217"/>
    </source>
</evidence>
<dbReference type="GO" id="GO:0006355">
    <property type="term" value="P:regulation of DNA-templated transcription"/>
    <property type="evidence" value="ECO:0007669"/>
    <property type="project" value="InterPro"/>
</dbReference>
<reference evidence="7 8" key="1">
    <citation type="journal article" date="2013" name="Syst. Appl. Microbiol.">
        <title>Phylogenetic position and virulence apparatus of the pear flower necrosis pathogen Erwinia piriflorinigrans CFBP 5888T as assessed by comparative genomics.</title>
        <authorList>
            <person name="Smits T.H."/>
            <person name="Rezzonico F."/>
            <person name="Lopez M.M."/>
            <person name="Blom J."/>
            <person name="Goesmann A."/>
            <person name="Frey J.E."/>
            <person name="Duffy B."/>
        </authorList>
    </citation>
    <scope>NUCLEOTIDE SEQUENCE [LARGE SCALE GENOMIC DNA]</scope>
    <source>
        <strain evidence="8">CFBP5888</strain>
    </source>
</reference>
<dbReference type="SUPFAM" id="SSF46894">
    <property type="entry name" value="C-terminal effector domain of the bipartite response regulators"/>
    <property type="match status" value="1"/>
</dbReference>
<dbReference type="GO" id="GO:0003677">
    <property type="term" value="F:DNA binding"/>
    <property type="evidence" value="ECO:0007669"/>
    <property type="project" value="UniProtKB-KW"/>
</dbReference>
<keyword evidence="8" id="KW-1185">Reference proteome</keyword>
<dbReference type="SUPFAM" id="SSF52172">
    <property type="entry name" value="CheY-like"/>
    <property type="match status" value="1"/>
</dbReference>
<evidence type="ECO:0000256" key="4">
    <source>
        <dbReference type="PROSITE-ProRule" id="PRU00169"/>
    </source>
</evidence>